<dbReference type="InterPro" id="IPR004090">
    <property type="entry name" value="Chemotax_Me-accpt_rcpt"/>
</dbReference>
<dbReference type="PROSITE" id="PS50112">
    <property type="entry name" value="PAS"/>
    <property type="match status" value="1"/>
</dbReference>
<gene>
    <name evidence="6" type="ORF">B0G62_11842</name>
</gene>
<dbReference type="PRINTS" id="PR00260">
    <property type="entry name" value="CHEMTRNSDUCR"/>
</dbReference>
<sequence>MSRDELGIMHSITGRMNGFLYRQLNDATYTVVYATPSVAALTGYPASDFIHNAVRTLPSLTEPEDEVYVLDVVQKALAKRESWTIDYRIRPARGEPIWVREVGGGVYAETGELRFLEGLVIEVQGERAAQLAAQQRLSAMTAATNPILADVDEILRTIRTLSILSFNARVEAARAGDAGRGFTVVASEMKRLADDTDKLAKRISERVKVARQVLAGPVSG</sequence>
<evidence type="ECO:0000313" key="6">
    <source>
        <dbReference type="EMBL" id="POR47451.1"/>
    </source>
</evidence>
<comment type="similarity">
    <text evidence="2">Belongs to the methyl-accepting chemotaxis (MCP) protein family.</text>
</comment>
<feature type="domain" description="PAS" evidence="5">
    <location>
        <begin position="26"/>
        <end position="80"/>
    </location>
</feature>
<dbReference type="RefSeq" id="WP_167401332.1">
    <property type="nucleotide sequence ID" value="NZ_PQGA01000018.1"/>
</dbReference>
<dbReference type="InterPro" id="IPR004089">
    <property type="entry name" value="MCPsignal_dom"/>
</dbReference>
<comment type="caution">
    <text evidence="6">The sequence shown here is derived from an EMBL/GenBank/DDBJ whole genome shotgun (WGS) entry which is preliminary data.</text>
</comment>
<dbReference type="GO" id="GO:0005886">
    <property type="term" value="C:plasma membrane"/>
    <property type="evidence" value="ECO:0007669"/>
    <property type="project" value="TreeGrafter"/>
</dbReference>
<dbReference type="AlphaFoldDB" id="A0A2S4LYB9"/>
<dbReference type="InterPro" id="IPR035965">
    <property type="entry name" value="PAS-like_dom_sf"/>
</dbReference>
<dbReference type="Proteomes" id="UP000237381">
    <property type="component" value="Unassembled WGS sequence"/>
</dbReference>
<reference evidence="6 7" key="1">
    <citation type="submission" date="2018-01" db="EMBL/GenBank/DDBJ databases">
        <title>Genomic Encyclopedia of Type Strains, Phase III (KMG-III): the genomes of soil and plant-associated and newly described type strains.</title>
        <authorList>
            <person name="Whitman W."/>
        </authorList>
    </citation>
    <scope>NUCLEOTIDE SEQUENCE [LARGE SCALE GENOMIC DNA]</scope>
    <source>
        <strain evidence="6 7">JCM 18070</strain>
    </source>
</reference>
<dbReference type="Pfam" id="PF08447">
    <property type="entry name" value="PAS_3"/>
    <property type="match status" value="1"/>
</dbReference>
<protein>
    <submittedName>
        <fullName evidence="6">Methyl-accepting chemotaxis sensory transducer with Pas/Pac sensor</fullName>
    </submittedName>
</protein>
<evidence type="ECO:0000256" key="3">
    <source>
        <dbReference type="PROSITE-ProRule" id="PRU00284"/>
    </source>
</evidence>
<dbReference type="InterPro" id="IPR013655">
    <property type="entry name" value="PAS_fold_3"/>
</dbReference>
<evidence type="ECO:0000256" key="1">
    <source>
        <dbReference type="ARBA" id="ARBA00022500"/>
    </source>
</evidence>
<dbReference type="EMBL" id="PQGA01000018">
    <property type="protein sequence ID" value="POR47451.1"/>
    <property type="molecule type" value="Genomic_DNA"/>
</dbReference>
<dbReference type="Gene3D" id="1.10.287.950">
    <property type="entry name" value="Methyl-accepting chemotaxis protein"/>
    <property type="match status" value="1"/>
</dbReference>
<dbReference type="GO" id="GO:0006935">
    <property type="term" value="P:chemotaxis"/>
    <property type="evidence" value="ECO:0007669"/>
    <property type="project" value="UniProtKB-KW"/>
</dbReference>
<dbReference type="InterPro" id="IPR051310">
    <property type="entry name" value="MCP_chemotaxis"/>
</dbReference>
<dbReference type="GO" id="GO:0004888">
    <property type="term" value="F:transmembrane signaling receptor activity"/>
    <property type="evidence" value="ECO:0007669"/>
    <property type="project" value="InterPro"/>
</dbReference>
<evidence type="ECO:0000259" key="5">
    <source>
        <dbReference type="PROSITE" id="PS50112"/>
    </source>
</evidence>
<dbReference type="PANTHER" id="PTHR43531">
    <property type="entry name" value="PROTEIN ICFG"/>
    <property type="match status" value="1"/>
</dbReference>
<keyword evidence="1" id="KW-0145">Chemotaxis</keyword>
<dbReference type="Gene3D" id="3.30.450.20">
    <property type="entry name" value="PAS domain"/>
    <property type="match status" value="1"/>
</dbReference>
<evidence type="ECO:0000259" key="4">
    <source>
        <dbReference type="PROSITE" id="PS50111"/>
    </source>
</evidence>
<name>A0A2S4LYB9_9BURK</name>
<organism evidence="6 7">
    <name type="scientific">Paraburkholderia eburnea</name>
    <dbReference type="NCBI Taxonomy" id="1189126"/>
    <lineage>
        <taxon>Bacteria</taxon>
        <taxon>Pseudomonadati</taxon>
        <taxon>Pseudomonadota</taxon>
        <taxon>Betaproteobacteria</taxon>
        <taxon>Burkholderiales</taxon>
        <taxon>Burkholderiaceae</taxon>
        <taxon>Paraburkholderia</taxon>
    </lineage>
</organism>
<evidence type="ECO:0000313" key="7">
    <source>
        <dbReference type="Proteomes" id="UP000237381"/>
    </source>
</evidence>
<accession>A0A2S4LYB9</accession>
<feature type="domain" description="Methyl-accepting transducer" evidence="4">
    <location>
        <begin position="135"/>
        <end position="220"/>
    </location>
</feature>
<dbReference type="InterPro" id="IPR000014">
    <property type="entry name" value="PAS"/>
</dbReference>
<proteinExistence type="inferred from homology"/>
<evidence type="ECO:0000256" key="2">
    <source>
        <dbReference type="ARBA" id="ARBA00029447"/>
    </source>
</evidence>
<dbReference type="PANTHER" id="PTHR43531:SF11">
    <property type="entry name" value="METHYL-ACCEPTING CHEMOTAXIS PROTEIN 3"/>
    <property type="match status" value="1"/>
</dbReference>
<keyword evidence="3" id="KW-0807">Transducer</keyword>
<dbReference type="SUPFAM" id="SSF55785">
    <property type="entry name" value="PYP-like sensor domain (PAS domain)"/>
    <property type="match status" value="1"/>
</dbReference>
<dbReference type="Pfam" id="PF00015">
    <property type="entry name" value="MCPsignal"/>
    <property type="match status" value="1"/>
</dbReference>
<dbReference type="CDD" id="cd00130">
    <property type="entry name" value="PAS"/>
    <property type="match status" value="1"/>
</dbReference>
<dbReference type="GO" id="GO:0007165">
    <property type="term" value="P:signal transduction"/>
    <property type="evidence" value="ECO:0007669"/>
    <property type="project" value="UniProtKB-KW"/>
</dbReference>
<keyword evidence="7" id="KW-1185">Reference proteome</keyword>
<dbReference type="SUPFAM" id="SSF58104">
    <property type="entry name" value="Methyl-accepting chemotaxis protein (MCP) signaling domain"/>
    <property type="match status" value="1"/>
</dbReference>
<dbReference type="PROSITE" id="PS50111">
    <property type="entry name" value="CHEMOTAXIS_TRANSDUC_2"/>
    <property type="match status" value="1"/>
</dbReference>